<accession>A0A2T7PXV4</accession>
<evidence type="ECO:0000313" key="3">
    <source>
        <dbReference type="Proteomes" id="UP000245119"/>
    </source>
</evidence>
<evidence type="ECO:0000313" key="2">
    <source>
        <dbReference type="EMBL" id="PVD38217.1"/>
    </source>
</evidence>
<dbReference type="PANTHER" id="PTHR34438">
    <property type="entry name" value="SI:DKEY-97L20.6"/>
    <property type="match status" value="1"/>
</dbReference>
<dbReference type="Proteomes" id="UP000245119">
    <property type="component" value="Linkage Group LG1"/>
</dbReference>
<sequence>MSRAPAKGNKDKTKPPAAQTPVIAHEIVPGKFNENDWNAMLDRDSSEEFVQEIMDEIVLYTMDEIYKKYIDRQLLPFTIAQAKDAILQIIEWEFLARDEGESNLSDLGWIQDKEPEALTTDCWAQGSVPKIHIFGIPTPLVEEPEEKEIFVAKEEVIIEEEKVEEDNELEGPELPELEDKVSITDTTQEEFSCVKVSKSDSEEKVKKFRPYRGVLKREESKIIEPLARTEMKLREAEVQASQSSTVLSNIFTMPTSCHSLLKVQAGRPPGEKDVTYDAMGNVIAVMKLNPEKLPSHRVSLKYKLIDPKVEAAQAHLDAMRKGHRATQLDRKSKKITIADLPAFTGKIQAKTERSNTQLPPSLFEVIEISPGVQVTENGHSKKGQERQVRKADLLEHHQKDLQPISLLIRRSSVSVSDLLHRTTPILREFNSPPPLPPITSLPPNKSQVS</sequence>
<dbReference type="PANTHER" id="PTHR34438:SF1">
    <property type="entry name" value="CHROMOSOME 2 OPEN READING FRAME 81"/>
    <property type="match status" value="1"/>
</dbReference>
<name>A0A2T7PXV4_POMCA</name>
<dbReference type="AlphaFoldDB" id="A0A2T7PXV4"/>
<dbReference type="STRING" id="400727.A0A2T7PXV4"/>
<protein>
    <submittedName>
        <fullName evidence="2">Uncharacterized protein</fullName>
    </submittedName>
</protein>
<reference evidence="2 3" key="1">
    <citation type="submission" date="2018-04" db="EMBL/GenBank/DDBJ databases">
        <title>The genome of golden apple snail Pomacea canaliculata provides insight into stress tolerance and invasive adaptation.</title>
        <authorList>
            <person name="Liu C."/>
            <person name="Liu B."/>
            <person name="Ren Y."/>
            <person name="Zhang Y."/>
            <person name="Wang H."/>
            <person name="Li S."/>
            <person name="Jiang F."/>
            <person name="Yin L."/>
            <person name="Zhang G."/>
            <person name="Qian W."/>
            <person name="Fan W."/>
        </authorList>
    </citation>
    <scope>NUCLEOTIDE SEQUENCE [LARGE SCALE GENOMIC DNA]</scope>
    <source>
        <strain evidence="2">SZHN2017</strain>
        <tissue evidence="2">Muscle</tissue>
    </source>
</reference>
<keyword evidence="3" id="KW-1185">Reference proteome</keyword>
<dbReference type="OMA" id="ARQCVPY"/>
<proteinExistence type="predicted"/>
<dbReference type="OrthoDB" id="193650at2759"/>
<dbReference type="InterPro" id="IPR028042">
    <property type="entry name" value="DUF4639"/>
</dbReference>
<dbReference type="Pfam" id="PF15479">
    <property type="entry name" value="DUF4639"/>
    <property type="match status" value="1"/>
</dbReference>
<evidence type="ECO:0000256" key="1">
    <source>
        <dbReference type="SAM" id="MobiDB-lite"/>
    </source>
</evidence>
<feature type="region of interest" description="Disordered" evidence="1">
    <location>
        <begin position="427"/>
        <end position="449"/>
    </location>
</feature>
<comment type="caution">
    <text evidence="2">The sequence shown here is derived from an EMBL/GenBank/DDBJ whole genome shotgun (WGS) entry which is preliminary data.</text>
</comment>
<organism evidence="2 3">
    <name type="scientific">Pomacea canaliculata</name>
    <name type="common">Golden apple snail</name>
    <dbReference type="NCBI Taxonomy" id="400727"/>
    <lineage>
        <taxon>Eukaryota</taxon>
        <taxon>Metazoa</taxon>
        <taxon>Spiralia</taxon>
        <taxon>Lophotrochozoa</taxon>
        <taxon>Mollusca</taxon>
        <taxon>Gastropoda</taxon>
        <taxon>Caenogastropoda</taxon>
        <taxon>Architaenioglossa</taxon>
        <taxon>Ampullarioidea</taxon>
        <taxon>Ampullariidae</taxon>
        <taxon>Pomacea</taxon>
    </lineage>
</organism>
<dbReference type="EMBL" id="PZQS01000001">
    <property type="protein sequence ID" value="PVD38217.1"/>
    <property type="molecule type" value="Genomic_DNA"/>
</dbReference>
<feature type="compositionally biased region" description="Pro residues" evidence="1">
    <location>
        <begin position="431"/>
        <end position="440"/>
    </location>
</feature>
<gene>
    <name evidence="2" type="ORF">C0Q70_00828</name>
</gene>